<dbReference type="EMBL" id="BSND01000012">
    <property type="protein sequence ID" value="GLQ00637.1"/>
    <property type="molecule type" value="Genomic_DNA"/>
</dbReference>
<keyword evidence="3" id="KW-1185">Reference proteome</keyword>
<dbReference type="Proteomes" id="UP001161423">
    <property type="component" value="Unassembled WGS sequence"/>
</dbReference>
<evidence type="ECO:0008006" key="4">
    <source>
        <dbReference type="Google" id="ProtNLM"/>
    </source>
</evidence>
<keyword evidence="1" id="KW-0472">Membrane</keyword>
<accession>A0ABQ5TWT9</accession>
<feature type="transmembrane region" description="Helical" evidence="1">
    <location>
        <begin position="108"/>
        <end position="129"/>
    </location>
</feature>
<gene>
    <name evidence="2" type="ORF">GCM10007891_24900</name>
</gene>
<protein>
    <recommendedName>
        <fullName evidence="4">Conjugal transfer protein TraM</fullName>
    </recommendedName>
</protein>
<evidence type="ECO:0000313" key="3">
    <source>
        <dbReference type="Proteomes" id="UP001161423"/>
    </source>
</evidence>
<organism evidence="2 3">
    <name type="scientific">Methylophaga thalassica</name>
    <dbReference type="NCBI Taxonomy" id="40223"/>
    <lineage>
        <taxon>Bacteria</taxon>
        <taxon>Pseudomonadati</taxon>
        <taxon>Pseudomonadota</taxon>
        <taxon>Gammaproteobacteria</taxon>
        <taxon>Thiotrichales</taxon>
        <taxon>Piscirickettsiaceae</taxon>
        <taxon>Methylophaga</taxon>
    </lineage>
</organism>
<sequence length="130" mass="14364">MAENKKLSTAKEALLAELFGDIGEAITKLDEVLEKSALVERELSVSTKALILASQKYKDAINGFTDEAKKDISSHIERETAQHTAPVLKRLTEQNNKELSDRVNNLKWISLFNTGLIVVGFALAVYFGLS</sequence>
<reference evidence="2" key="2">
    <citation type="submission" date="2023-01" db="EMBL/GenBank/DDBJ databases">
        <title>Draft genome sequence of Methylophaga thalassica strain NBRC 102424.</title>
        <authorList>
            <person name="Sun Q."/>
            <person name="Mori K."/>
        </authorList>
    </citation>
    <scope>NUCLEOTIDE SEQUENCE</scope>
    <source>
        <strain evidence="2">NBRC 102424</strain>
    </source>
</reference>
<evidence type="ECO:0000313" key="2">
    <source>
        <dbReference type="EMBL" id="GLQ00637.1"/>
    </source>
</evidence>
<dbReference type="RefSeq" id="WP_104935283.1">
    <property type="nucleotide sequence ID" value="NZ_BSND01000012.1"/>
</dbReference>
<keyword evidence="1" id="KW-0812">Transmembrane</keyword>
<name>A0ABQ5TWT9_9GAMM</name>
<reference evidence="2" key="1">
    <citation type="journal article" date="2014" name="Int. J. Syst. Evol. Microbiol.">
        <title>Complete genome of a new Firmicutes species belonging to the dominant human colonic microbiota ('Ruminococcus bicirculans') reveals two chromosomes and a selective capacity to utilize plant glucans.</title>
        <authorList>
            <consortium name="NISC Comparative Sequencing Program"/>
            <person name="Wegmann U."/>
            <person name="Louis P."/>
            <person name="Goesmann A."/>
            <person name="Henrissat B."/>
            <person name="Duncan S.H."/>
            <person name="Flint H.J."/>
        </authorList>
    </citation>
    <scope>NUCLEOTIDE SEQUENCE</scope>
    <source>
        <strain evidence="2">NBRC 102424</strain>
    </source>
</reference>
<keyword evidence="1" id="KW-1133">Transmembrane helix</keyword>
<evidence type="ECO:0000256" key="1">
    <source>
        <dbReference type="SAM" id="Phobius"/>
    </source>
</evidence>
<comment type="caution">
    <text evidence="2">The sequence shown here is derived from an EMBL/GenBank/DDBJ whole genome shotgun (WGS) entry which is preliminary data.</text>
</comment>
<proteinExistence type="predicted"/>